<dbReference type="PANTHER" id="PTHR12622">
    <property type="entry name" value="DELTEX-RELATED"/>
    <property type="match status" value="1"/>
</dbReference>
<keyword evidence="5" id="KW-0863">Zinc-finger</keyword>
<comment type="pathway">
    <text evidence="2 5">Protein modification; protein ubiquitination.</text>
</comment>
<dbReference type="InterPro" id="IPR039398">
    <property type="entry name" value="Deltex_fam"/>
</dbReference>
<evidence type="ECO:0000313" key="7">
    <source>
        <dbReference type="EMBL" id="CAH3022642.1"/>
    </source>
</evidence>
<dbReference type="InterPro" id="IPR039399">
    <property type="entry name" value="Deltex_C_sf"/>
</dbReference>
<keyword evidence="4 5" id="KW-0479">Metal-binding</keyword>
<name>A0ABN8LZV0_9CNID</name>
<dbReference type="Gene3D" id="3.30.390.130">
    <property type="match status" value="1"/>
</dbReference>
<keyword evidence="5" id="KW-0963">Cytoplasm</keyword>
<reference evidence="7 8" key="1">
    <citation type="submission" date="2022-05" db="EMBL/GenBank/DDBJ databases">
        <authorList>
            <consortium name="Genoscope - CEA"/>
            <person name="William W."/>
        </authorList>
    </citation>
    <scope>NUCLEOTIDE SEQUENCE [LARGE SCALE GENOMIC DNA]</scope>
</reference>
<evidence type="ECO:0000256" key="2">
    <source>
        <dbReference type="ARBA" id="ARBA00004906"/>
    </source>
</evidence>
<organism evidence="7 8">
    <name type="scientific">Porites evermanni</name>
    <dbReference type="NCBI Taxonomy" id="104178"/>
    <lineage>
        <taxon>Eukaryota</taxon>
        <taxon>Metazoa</taxon>
        <taxon>Cnidaria</taxon>
        <taxon>Anthozoa</taxon>
        <taxon>Hexacorallia</taxon>
        <taxon>Scleractinia</taxon>
        <taxon>Fungiina</taxon>
        <taxon>Poritidae</taxon>
        <taxon>Porites</taxon>
    </lineage>
</organism>
<accession>A0ABN8LZV0</accession>
<comment type="subcellular location">
    <subcellularLocation>
        <location evidence="5">Cytoplasm</location>
    </subcellularLocation>
</comment>
<sequence>MTKTLLEQKNFFQGTFSSQMSRLDEKLFEIDSSLVFSSDVLARENLPEILNVEEILDQRFQELSSEFRVNLNYSCVKYVPNDTSPSMNDVLGKLIFTKTDPMLTTANGKGLTEGTEDEVCSFKIETRNSQGQITYSSVDKVGVDIRSVDTGNFTLLIYVFSHNQISGLPVSLQSNRALTCNLCSYNSSKQMSSCFHHTMQSLGYCVSCQYSRDLGGRILFGDQPDGHMSWRTEPRNFLPGNEDYGTIIISCNFDRGVQGEHHPNPGVPYYCYFCTFYLPDNEEGRELSVLLRRAFNANHMFTIAENSIVRNGLELKTSLQGGPSNYGYPDPGYLNRLKRQLADKGFTLLRFA</sequence>
<gene>
    <name evidence="7" type="ORF">PEVE_00016238</name>
</gene>
<keyword evidence="8" id="KW-1185">Reference proteome</keyword>
<feature type="domain" description="Deltex C-terminal" evidence="6">
    <location>
        <begin position="221"/>
        <end position="345"/>
    </location>
</feature>
<evidence type="ECO:0000256" key="3">
    <source>
        <dbReference type="ARBA" id="ARBA00022679"/>
    </source>
</evidence>
<proteinExistence type="inferred from homology"/>
<dbReference type="Pfam" id="PF18102">
    <property type="entry name" value="DTC"/>
    <property type="match status" value="1"/>
</dbReference>
<evidence type="ECO:0000256" key="5">
    <source>
        <dbReference type="RuleBase" id="RU367105"/>
    </source>
</evidence>
<comment type="caution">
    <text evidence="7">The sequence shown here is derived from an EMBL/GenBank/DDBJ whole genome shotgun (WGS) entry which is preliminary data.</text>
</comment>
<comment type="similarity">
    <text evidence="5">Belongs to the Deltex family.</text>
</comment>
<dbReference type="Proteomes" id="UP001159427">
    <property type="component" value="Unassembled WGS sequence"/>
</dbReference>
<evidence type="ECO:0000256" key="4">
    <source>
        <dbReference type="ARBA" id="ARBA00022723"/>
    </source>
</evidence>
<dbReference type="EMBL" id="CALNXI010000227">
    <property type="protein sequence ID" value="CAH3022642.1"/>
    <property type="molecule type" value="Genomic_DNA"/>
</dbReference>
<evidence type="ECO:0000256" key="1">
    <source>
        <dbReference type="ARBA" id="ARBA00000900"/>
    </source>
</evidence>
<dbReference type="EC" id="2.3.2.27" evidence="5"/>
<keyword evidence="3 5" id="KW-0808">Transferase</keyword>
<comment type="catalytic activity">
    <reaction evidence="1 5">
        <text>S-ubiquitinyl-[E2 ubiquitin-conjugating enzyme]-L-cysteine + [acceptor protein]-L-lysine = [E2 ubiquitin-conjugating enzyme]-L-cysteine + N(6)-ubiquitinyl-[acceptor protein]-L-lysine.</text>
        <dbReference type="EC" id="2.3.2.27"/>
    </reaction>
</comment>
<evidence type="ECO:0000259" key="6">
    <source>
        <dbReference type="Pfam" id="PF18102"/>
    </source>
</evidence>
<dbReference type="InterPro" id="IPR039396">
    <property type="entry name" value="Deltex_C"/>
</dbReference>
<evidence type="ECO:0000313" key="8">
    <source>
        <dbReference type="Proteomes" id="UP001159427"/>
    </source>
</evidence>
<protein>
    <recommendedName>
        <fullName evidence="5">E3 ubiquitin-protein ligase</fullName>
        <ecNumber evidence="5">2.3.2.27</ecNumber>
    </recommendedName>
</protein>
<keyword evidence="5" id="KW-0862">Zinc</keyword>